<dbReference type="Proteomes" id="UP000184499">
    <property type="component" value="Unassembled WGS sequence"/>
</dbReference>
<dbReference type="VEuPathDB" id="FungiDB:ASPBRDRAFT_47986"/>
<accession>A0A1L9U715</accession>
<dbReference type="AlphaFoldDB" id="A0A1L9U715"/>
<evidence type="ECO:0000313" key="2">
    <source>
        <dbReference type="Proteomes" id="UP000184499"/>
    </source>
</evidence>
<dbReference type="EMBL" id="KV878694">
    <property type="protein sequence ID" value="OJJ67451.1"/>
    <property type="molecule type" value="Genomic_DNA"/>
</dbReference>
<sequence length="60" mass="6789">MVFRQAQPTRIRGTGLSGTTDQVQVNKIVSCSIHHAYEAKRTIGIGWEEPEKYRLEDDGN</sequence>
<protein>
    <submittedName>
        <fullName evidence="1">Uncharacterized protein</fullName>
    </submittedName>
</protein>
<evidence type="ECO:0000313" key="1">
    <source>
        <dbReference type="EMBL" id="OJJ67451.1"/>
    </source>
</evidence>
<name>A0A1L9U715_ASPBC</name>
<proteinExistence type="predicted"/>
<dbReference type="RefSeq" id="XP_067474700.1">
    <property type="nucleotide sequence ID" value="XM_067625994.1"/>
</dbReference>
<keyword evidence="2" id="KW-1185">Reference proteome</keyword>
<organism evidence="1 2">
    <name type="scientific">Aspergillus brasiliensis (strain CBS 101740 / IMI 381727 / IBT 21946)</name>
    <dbReference type="NCBI Taxonomy" id="767769"/>
    <lineage>
        <taxon>Eukaryota</taxon>
        <taxon>Fungi</taxon>
        <taxon>Dikarya</taxon>
        <taxon>Ascomycota</taxon>
        <taxon>Pezizomycotina</taxon>
        <taxon>Eurotiomycetes</taxon>
        <taxon>Eurotiomycetidae</taxon>
        <taxon>Eurotiales</taxon>
        <taxon>Aspergillaceae</taxon>
        <taxon>Aspergillus</taxon>
        <taxon>Aspergillus subgen. Circumdati</taxon>
    </lineage>
</organism>
<gene>
    <name evidence="1" type="ORF">ASPBRDRAFT_47986</name>
</gene>
<reference evidence="2" key="1">
    <citation type="journal article" date="2017" name="Genome Biol.">
        <title>Comparative genomics reveals high biological diversity and specific adaptations in the industrially and medically important fungal genus Aspergillus.</title>
        <authorList>
            <person name="de Vries R.P."/>
            <person name="Riley R."/>
            <person name="Wiebenga A."/>
            <person name="Aguilar-Osorio G."/>
            <person name="Amillis S."/>
            <person name="Uchima C.A."/>
            <person name="Anderluh G."/>
            <person name="Asadollahi M."/>
            <person name="Askin M."/>
            <person name="Barry K."/>
            <person name="Battaglia E."/>
            <person name="Bayram O."/>
            <person name="Benocci T."/>
            <person name="Braus-Stromeyer S.A."/>
            <person name="Caldana C."/>
            <person name="Canovas D."/>
            <person name="Cerqueira G.C."/>
            <person name="Chen F."/>
            <person name="Chen W."/>
            <person name="Choi C."/>
            <person name="Clum A."/>
            <person name="Dos Santos R.A."/>
            <person name="Damasio A.R."/>
            <person name="Diallinas G."/>
            <person name="Emri T."/>
            <person name="Fekete E."/>
            <person name="Flipphi M."/>
            <person name="Freyberg S."/>
            <person name="Gallo A."/>
            <person name="Gournas C."/>
            <person name="Habgood R."/>
            <person name="Hainaut M."/>
            <person name="Harispe M.L."/>
            <person name="Henrissat B."/>
            <person name="Hilden K.S."/>
            <person name="Hope R."/>
            <person name="Hossain A."/>
            <person name="Karabika E."/>
            <person name="Karaffa L."/>
            <person name="Karanyi Z."/>
            <person name="Krasevec N."/>
            <person name="Kuo A."/>
            <person name="Kusch H."/>
            <person name="LaButti K."/>
            <person name="Lagendijk E.L."/>
            <person name="Lapidus A."/>
            <person name="Levasseur A."/>
            <person name="Lindquist E."/>
            <person name="Lipzen A."/>
            <person name="Logrieco A.F."/>
            <person name="MacCabe A."/>
            <person name="Maekelae M.R."/>
            <person name="Malavazi I."/>
            <person name="Melin P."/>
            <person name="Meyer V."/>
            <person name="Mielnichuk N."/>
            <person name="Miskei M."/>
            <person name="Molnar A.P."/>
            <person name="Mule G."/>
            <person name="Ngan C.Y."/>
            <person name="Orejas M."/>
            <person name="Orosz E."/>
            <person name="Ouedraogo J.P."/>
            <person name="Overkamp K.M."/>
            <person name="Park H.-S."/>
            <person name="Perrone G."/>
            <person name="Piumi F."/>
            <person name="Punt P.J."/>
            <person name="Ram A.F."/>
            <person name="Ramon A."/>
            <person name="Rauscher S."/>
            <person name="Record E."/>
            <person name="Riano-Pachon D.M."/>
            <person name="Robert V."/>
            <person name="Roehrig J."/>
            <person name="Ruller R."/>
            <person name="Salamov A."/>
            <person name="Salih N.S."/>
            <person name="Samson R.A."/>
            <person name="Sandor E."/>
            <person name="Sanguinetti M."/>
            <person name="Schuetze T."/>
            <person name="Sepcic K."/>
            <person name="Shelest E."/>
            <person name="Sherlock G."/>
            <person name="Sophianopoulou V."/>
            <person name="Squina F.M."/>
            <person name="Sun H."/>
            <person name="Susca A."/>
            <person name="Todd R.B."/>
            <person name="Tsang A."/>
            <person name="Unkles S.E."/>
            <person name="van de Wiele N."/>
            <person name="van Rossen-Uffink D."/>
            <person name="Oliveira J.V."/>
            <person name="Vesth T.C."/>
            <person name="Visser J."/>
            <person name="Yu J.-H."/>
            <person name="Zhou M."/>
            <person name="Andersen M.R."/>
            <person name="Archer D.B."/>
            <person name="Baker S.E."/>
            <person name="Benoit I."/>
            <person name="Brakhage A.A."/>
            <person name="Braus G.H."/>
            <person name="Fischer R."/>
            <person name="Frisvad J.C."/>
            <person name="Goldman G.H."/>
            <person name="Houbraken J."/>
            <person name="Oakley B."/>
            <person name="Pocsi I."/>
            <person name="Scazzocchio C."/>
            <person name="Seiboth B."/>
            <person name="vanKuyk P.A."/>
            <person name="Wortman J."/>
            <person name="Dyer P.S."/>
            <person name="Grigoriev I.V."/>
        </authorList>
    </citation>
    <scope>NUCLEOTIDE SEQUENCE [LARGE SCALE GENOMIC DNA]</scope>
    <source>
        <strain evidence="2">CBS 101740 / IMI 381727 / IBT 21946</strain>
    </source>
</reference>
<dbReference type="GeneID" id="93578482"/>